<accession>A0ABY8ME25</accession>
<comment type="subcellular location">
    <subcellularLocation>
        <location evidence="1">Cell envelope</location>
    </subcellularLocation>
</comment>
<evidence type="ECO:0000313" key="4">
    <source>
        <dbReference type="Proteomes" id="UP001228690"/>
    </source>
</evidence>
<evidence type="ECO:0000313" key="3">
    <source>
        <dbReference type="EMBL" id="WGK68219.1"/>
    </source>
</evidence>
<dbReference type="InterPro" id="IPR013378">
    <property type="entry name" value="InlB-like_B-rpt"/>
</dbReference>
<sequence length="551" mass="61853">MQNRNKILADTEIKYLKPKTQSAKSCFLLPNKSPFKLCSPFFCLFLFCFIPLFLSACVKLAAGSPPGPPYTVIFETEGGNAVPPVEVVEGTTLSKTVMAPTRVSKGGTDYYFGDWYTVDAATGHTGKTKYDYTWPVTGDMTLYARWYTEQPANKAELKALIAELGNDADLNHIDVSKVTDMSRLFADSDFNRDISGWDVSGVTDMSEMFSGAFIFNQPIEDWDVSNVTDMSRMFHGAYNFNQPIGDWDVSRVTDMSEMFRSAEEFNQPIGAWNVSRVTDLSEMFKSAYNFNQPIGDWNVSNVTDMKAMFAYTRKFNKPIADWDVSNVTNMRQMFENAYKISEPTGAWHDKKNPLLGSGSLTNNGGRTVYAIFNEKDTANAQETQGIRAVAVAPGEKRQGFIEAVIDLTVPLIIKIHKSSNIVFDKRDLGEEFEDDLFTINIYGYFTEFESNMESESNYGLYVLKGENGKAVPDSANPVYRHYGFWGNRYKTNGTLRKGIANYKNPKRAITDHENTKRITAMSKAGVIFEQGAGWVEYAKNVQNKNEKGATP</sequence>
<evidence type="ECO:0000256" key="1">
    <source>
        <dbReference type="ARBA" id="ARBA00004196"/>
    </source>
</evidence>
<keyword evidence="2" id="KW-0472">Membrane</keyword>
<dbReference type="EMBL" id="CP123443">
    <property type="protein sequence ID" value="WGK68219.1"/>
    <property type="molecule type" value="Genomic_DNA"/>
</dbReference>
<dbReference type="Pfam" id="PF03382">
    <property type="entry name" value="DUF285"/>
    <property type="match status" value="1"/>
</dbReference>
<name>A0ABY8ME25_9SPIO</name>
<reference evidence="3 4" key="1">
    <citation type="submission" date="2023-04" db="EMBL/GenBank/DDBJ databases">
        <title>Spirochaete genome identified in red abalone sample constitutes a novel genus.</title>
        <authorList>
            <person name="Sharma S.P."/>
            <person name="Purcell C.M."/>
            <person name="Hyde J.R."/>
            <person name="Severin A.J."/>
        </authorList>
    </citation>
    <scope>NUCLEOTIDE SEQUENCE [LARGE SCALE GENOMIC DNA]</scope>
    <source>
        <strain evidence="3 4">SP-2023</strain>
    </source>
</reference>
<dbReference type="Pfam" id="PF09479">
    <property type="entry name" value="Flg_new"/>
    <property type="match status" value="1"/>
</dbReference>
<dbReference type="InterPro" id="IPR042229">
    <property type="entry name" value="Listeria/Bacterioides_rpt_sf"/>
</dbReference>
<dbReference type="Gene3D" id="2.60.40.4270">
    <property type="entry name" value="Listeria-Bacteroides repeat domain"/>
    <property type="match status" value="1"/>
</dbReference>
<dbReference type="InterPro" id="IPR011889">
    <property type="entry name" value="Liste_lipo_26"/>
</dbReference>
<gene>
    <name evidence="3" type="ORF">P0082_06950</name>
</gene>
<dbReference type="NCBIfam" id="TIGR02167">
    <property type="entry name" value="Liste_lipo_26"/>
    <property type="match status" value="4"/>
</dbReference>
<feature type="transmembrane region" description="Helical" evidence="2">
    <location>
        <begin position="41"/>
        <end position="62"/>
    </location>
</feature>
<keyword evidence="4" id="KW-1185">Reference proteome</keyword>
<dbReference type="InterPro" id="IPR005046">
    <property type="entry name" value="DUF285"/>
</dbReference>
<dbReference type="Proteomes" id="UP001228690">
    <property type="component" value="Chromosome"/>
</dbReference>
<protein>
    <submittedName>
        <fullName evidence="3">BspA family leucine-rich repeat surface protein</fullName>
    </submittedName>
</protein>
<keyword evidence="2" id="KW-0812">Transmembrane</keyword>
<keyword evidence="2" id="KW-1133">Transmembrane helix</keyword>
<evidence type="ECO:0000256" key="2">
    <source>
        <dbReference type="SAM" id="Phobius"/>
    </source>
</evidence>
<dbReference type="RefSeq" id="WP_326926389.1">
    <property type="nucleotide sequence ID" value="NZ_CP123443.1"/>
</dbReference>
<proteinExistence type="predicted"/>
<organism evidence="3 4">
    <name type="scientific">Candidatus Haliotispira prima</name>
    <dbReference type="NCBI Taxonomy" id="3034016"/>
    <lineage>
        <taxon>Bacteria</taxon>
        <taxon>Pseudomonadati</taxon>
        <taxon>Spirochaetota</taxon>
        <taxon>Spirochaetia</taxon>
        <taxon>Spirochaetales</taxon>
        <taxon>Spirochaetaceae</taxon>
        <taxon>Candidatus Haliotispira</taxon>
    </lineage>
</organism>